<accession>A0A7W6K0W3</accession>
<dbReference type="GO" id="GO:0005975">
    <property type="term" value="P:carbohydrate metabolic process"/>
    <property type="evidence" value="ECO:0007669"/>
    <property type="project" value="InterPro"/>
</dbReference>
<comment type="caution">
    <text evidence="1">The sequence shown here is derived from an EMBL/GenBank/DDBJ whole genome shotgun (WGS) entry which is preliminary data.</text>
</comment>
<dbReference type="AlphaFoldDB" id="A0A7W6K0W3"/>
<dbReference type="EMBL" id="JACIDU010000005">
    <property type="protein sequence ID" value="MBB4103062.1"/>
    <property type="molecule type" value="Genomic_DNA"/>
</dbReference>
<organism evidence="1 2">
    <name type="scientific">Allorhizobium borbori</name>
    <dbReference type="NCBI Taxonomy" id="485907"/>
    <lineage>
        <taxon>Bacteria</taxon>
        <taxon>Pseudomonadati</taxon>
        <taxon>Pseudomonadota</taxon>
        <taxon>Alphaproteobacteria</taxon>
        <taxon>Hyphomicrobiales</taxon>
        <taxon>Rhizobiaceae</taxon>
        <taxon>Rhizobium/Agrobacterium group</taxon>
        <taxon>Allorhizobium</taxon>
    </lineage>
</organism>
<name>A0A7W6K0W3_9HYPH</name>
<dbReference type="Gene3D" id="1.50.10.10">
    <property type="match status" value="1"/>
</dbReference>
<keyword evidence="2" id="KW-1185">Reference proteome</keyword>
<sequence length="418" mass="45655">MATDFYTQKRTGYAAVNAGTLYWMLQRPSLAGGFLNTKTNSLTLADYDAKDGVRGPDYTYGWIQGRGLEALVAHAAFFQDELPPFARKLDDSAKRLYVLLSALQRHDGHAYFCYDAAFQPVYADQNGVIAGQVRPAEVYTYTDAFVAKGLVAAASRFGFPDLDAHLGYFDAVIAAIEDGRFQMDERRPLGAQALSEQADDFGPRMILLGAAAMLKRAGHHAHLAFADRFIDYVLDRYFDEGEGLLRNVPGGDSCNLGHGIEFVGFALDYLDKDADPALIARLERILVCSFHKGFVGPGIALNISIASGQPLSPFCPWWSLPETIRAAALAYERTGSVASLDVWKAADAAFFETYWRGTPPVAYQTMTKDGPVDFVPATPDLDPAYHTGVSLLAAIGVAERLSRNPFSVEQSGQVHGIR</sequence>
<evidence type="ECO:0008006" key="3">
    <source>
        <dbReference type="Google" id="ProtNLM"/>
    </source>
</evidence>
<reference evidence="1 2" key="1">
    <citation type="submission" date="2020-08" db="EMBL/GenBank/DDBJ databases">
        <title>Genomic Encyclopedia of Type Strains, Phase IV (KMG-IV): sequencing the most valuable type-strain genomes for metagenomic binning, comparative biology and taxonomic classification.</title>
        <authorList>
            <person name="Goeker M."/>
        </authorList>
    </citation>
    <scope>NUCLEOTIDE SEQUENCE [LARGE SCALE GENOMIC DNA]</scope>
    <source>
        <strain evidence="1 2">DSM 26385</strain>
    </source>
</reference>
<protein>
    <recommendedName>
        <fullName evidence="3">Mannose or cellobiose epimerase, N-acyl-D-glucosamine 2-epimerase family</fullName>
    </recommendedName>
</protein>
<dbReference type="SUPFAM" id="SSF48208">
    <property type="entry name" value="Six-hairpin glycosidases"/>
    <property type="match status" value="1"/>
</dbReference>
<dbReference type="InterPro" id="IPR012341">
    <property type="entry name" value="6hp_glycosidase-like_sf"/>
</dbReference>
<dbReference type="Proteomes" id="UP000584824">
    <property type="component" value="Unassembled WGS sequence"/>
</dbReference>
<evidence type="ECO:0000313" key="1">
    <source>
        <dbReference type="EMBL" id="MBB4103062.1"/>
    </source>
</evidence>
<proteinExistence type="predicted"/>
<evidence type="ECO:0000313" key="2">
    <source>
        <dbReference type="Proteomes" id="UP000584824"/>
    </source>
</evidence>
<dbReference type="RefSeq" id="WP_183791232.1">
    <property type="nucleotide sequence ID" value="NZ_JACIDU010000005.1"/>
</dbReference>
<gene>
    <name evidence="1" type="ORF">GGQ66_001617</name>
</gene>
<dbReference type="InterPro" id="IPR008928">
    <property type="entry name" value="6-hairpin_glycosidase_sf"/>
</dbReference>